<name>A0A506U8F3_9HYPH</name>
<sequence length="314" mass="33134">MFVSCGDALFDLFALPPETKGRIALEGHVGGSPLNVAVGLARLGNQTGYLAKNSSDTFGQRIAEFLKENGVSSNLLVPTTRNSTLALVSRRADGSADYGFYISETADRSMTLAELPKSLPREVTCVHVGSYSTVTDPTAASLLALVRRERGGRFVSYDPNIRPSIEPDLDRWREQFGNFSAAAHCIKASDEDIAALYPRMSAESFAADRISGGASLVFVTRGPKGAMAFSANGRTAQAEGRPVEVVDTVGAGDTFAAAMLHWLGSAGYLSAENAADADLDAILAFSIAAAAVTCSRRGADLPRLDEIAVHGQGR</sequence>
<dbReference type="PANTHER" id="PTHR43085">
    <property type="entry name" value="HEXOKINASE FAMILY MEMBER"/>
    <property type="match status" value="1"/>
</dbReference>
<dbReference type="PANTHER" id="PTHR43085:SF1">
    <property type="entry name" value="PSEUDOURIDINE KINASE-RELATED"/>
    <property type="match status" value="1"/>
</dbReference>
<dbReference type="GO" id="GO:0016301">
    <property type="term" value="F:kinase activity"/>
    <property type="evidence" value="ECO:0007669"/>
    <property type="project" value="UniProtKB-KW"/>
</dbReference>
<dbReference type="RefSeq" id="WP_141165841.1">
    <property type="nucleotide sequence ID" value="NZ_VHLH01000005.1"/>
</dbReference>
<evidence type="ECO:0000313" key="7">
    <source>
        <dbReference type="EMBL" id="TPW30702.1"/>
    </source>
</evidence>
<comment type="similarity">
    <text evidence="1">Belongs to the carbohydrate kinase PfkB family.</text>
</comment>
<accession>A0A506U8F3</accession>
<dbReference type="InterPro" id="IPR002173">
    <property type="entry name" value="Carboh/pur_kinase_PfkB_CS"/>
</dbReference>
<dbReference type="InterPro" id="IPR011611">
    <property type="entry name" value="PfkB_dom"/>
</dbReference>
<evidence type="ECO:0000256" key="1">
    <source>
        <dbReference type="ARBA" id="ARBA00010688"/>
    </source>
</evidence>
<evidence type="ECO:0000256" key="5">
    <source>
        <dbReference type="ARBA" id="ARBA00022840"/>
    </source>
</evidence>
<dbReference type="GO" id="GO:0005524">
    <property type="term" value="F:ATP binding"/>
    <property type="evidence" value="ECO:0007669"/>
    <property type="project" value="UniProtKB-KW"/>
</dbReference>
<keyword evidence="4 7" id="KW-0418">Kinase</keyword>
<dbReference type="InterPro" id="IPR029056">
    <property type="entry name" value="Ribokinase-like"/>
</dbReference>
<evidence type="ECO:0000313" key="8">
    <source>
        <dbReference type="Proteomes" id="UP000320314"/>
    </source>
</evidence>
<dbReference type="InterPro" id="IPR050306">
    <property type="entry name" value="PfkB_Carbo_kinase"/>
</dbReference>
<dbReference type="PROSITE" id="PS00584">
    <property type="entry name" value="PFKB_KINASES_2"/>
    <property type="match status" value="1"/>
</dbReference>
<gene>
    <name evidence="7" type="ORF">FJU11_04565</name>
</gene>
<keyword evidence="2" id="KW-0808">Transferase</keyword>
<evidence type="ECO:0000256" key="3">
    <source>
        <dbReference type="ARBA" id="ARBA00022741"/>
    </source>
</evidence>
<evidence type="ECO:0000256" key="4">
    <source>
        <dbReference type="ARBA" id="ARBA00022777"/>
    </source>
</evidence>
<dbReference type="Proteomes" id="UP000320314">
    <property type="component" value="Unassembled WGS sequence"/>
</dbReference>
<comment type="caution">
    <text evidence="7">The sequence shown here is derived from an EMBL/GenBank/DDBJ whole genome shotgun (WGS) entry which is preliminary data.</text>
</comment>
<proteinExistence type="inferred from homology"/>
<dbReference type="CDD" id="cd01167">
    <property type="entry name" value="bac_FRK"/>
    <property type="match status" value="1"/>
</dbReference>
<keyword evidence="5" id="KW-0067">ATP-binding</keyword>
<dbReference type="Pfam" id="PF00294">
    <property type="entry name" value="PfkB"/>
    <property type="match status" value="1"/>
</dbReference>
<dbReference type="AlphaFoldDB" id="A0A506U8F3"/>
<evidence type="ECO:0000256" key="2">
    <source>
        <dbReference type="ARBA" id="ARBA00022679"/>
    </source>
</evidence>
<organism evidence="7 8">
    <name type="scientific">Pararhizobium mangrovi</name>
    <dbReference type="NCBI Taxonomy" id="2590452"/>
    <lineage>
        <taxon>Bacteria</taxon>
        <taxon>Pseudomonadati</taxon>
        <taxon>Pseudomonadota</taxon>
        <taxon>Alphaproteobacteria</taxon>
        <taxon>Hyphomicrobiales</taxon>
        <taxon>Rhizobiaceae</taxon>
        <taxon>Rhizobium/Agrobacterium group</taxon>
        <taxon>Pararhizobium</taxon>
    </lineage>
</organism>
<dbReference type="EMBL" id="VHLH01000005">
    <property type="protein sequence ID" value="TPW30702.1"/>
    <property type="molecule type" value="Genomic_DNA"/>
</dbReference>
<dbReference type="SUPFAM" id="SSF53613">
    <property type="entry name" value="Ribokinase-like"/>
    <property type="match status" value="1"/>
</dbReference>
<keyword evidence="8" id="KW-1185">Reference proteome</keyword>
<evidence type="ECO:0000259" key="6">
    <source>
        <dbReference type="Pfam" id="PF00294"/>
    </source>
</evidence>
<dbReference type="OrthoDB" id="9795789at2"/>
<reference evidence="7 8" key="1">
    <citation type="submission" date="2019-06" db="EMBL/GenBank/DDBJ databases">
        <authorList>
            <person name="Li M."/>
        </authorList>
    </citation>
    <scope>NUCLEOTIDE SEQUENCE [LARGE SCALE GENOMIC DNA]</scope>
    <source>
        <strain evidence="7 8">BGMRC6574</strain>
    </source>
</reference>
<protein>
    <submittedName>
        <fullName evidence="7">Carbohydrate kinase</fullName>
    </submittedName>
</protein>
<dbReference type="Gene3D" id="3.40.1190.20">
    <property type="match status" value="1"/>
</dbReference>
<feature type="domain" description="Carbohydrate kinase PfkB" evidence="6">
    <location>
        <begin position="19"/>
        <end position="302"/>
    </location>
</feature>
<keyword evidence="3" id="KW-0547">Nucleotide-binding</keyword>